<dbReference type="RefSeq" id="WP_323868425.1">
    <property type="nucleotide sequence ID" value="NZ_JACXBF010000099.1"/>
</dbReference>
<evidence type="ECO:0000313" key="4">
    <source>
        <dbReference type="EMBL" id="MBD2799541.1"/>
    </source>
</evidence>
<dbReference type="Proteomes" id="UP001193920">
    <property type="component" value="Unassembled WGS sequence"/>
</dbReference>
<reference evidence="4" key="1">
    <citation type="submission" date="2020-09" db="EMBL/GenBank/DDBJ databases">
        <authorList>
            <person name="Palma L."/>
            <person name="Caballero P."/>
            <person name="Berry C."/>
            <person name="Del Valle E."/>
        </authorList>
    </citation>
    <scope>NUCLEOTIDE SEQUENCE</scope>
    <source>
        <strain evidence="4">M</strain>
    </source>
</reference>
<protein>
    <submittedName>
        <fullName evidence="4">Aminotransferase class III-fold pyridoxal phosphate-dependent enzyme</fullName>
    </submittedName>
</protein>
<accession>A0AAW3YPI3</accession>
<dbReference type="GO" id="GO:0008483">
    <property type="term" value="F:transaminase activity"/>
    <property type="evidence" value="ECO:0007669"/>
    <property type="project" value="UniProtKB-KW"/>
</dbReference>
<reference evidence="4" key="2">
    <citation type="journal article" date="2024" name="Toxins">
        <title>Genome Sequence Analysis of Native Xenorhabdus Strains Isolated from Entomopathogenic Nematodes in Argentina.</title>
        <authorList>
            <person name="Palma L."/>
            <person name="Frizzo L."/>
            <person name="Kaiser S."/>
            <person name="Berry C."/>
            <person name="Caballero P."/>
            <person name="Bode H.B."/>
            <person name="Del Valle E.E."/>
        </authorList>
    </citation>
    <scope>NUCLEOTIDE SEQUENCE</scope>
    <source>
        <strain evidence="4">M</strain>
    </source>
</reference>
<comment type="similarity">
    <text evidence="3">Belongs to the class-III pyridoxal-phosphate-dependent aminotransferase family.</text>
</comment>
<dbReference type="InterPro" id="IPR015424">
    <property type="entry name" value="PyrdxlP-dep_Trfase"/>
</dbReference>
<dbReference type="InterPro" id="IPR005814">
    <property type="entry name" value="Aminotrans_3"/>
</dbReference>
<organism evidence="4">
    <name type="scientific">Xenorhabdus szentirmaii</name>
    <dbReference type="NCBI Taxonomy" id="290112"/>
    <lineage>
        <taxon>Bacteria</taxon>
        <taxon>Pseudomonadati</taxon>
        <taxon>Pseudomonadota</taxon>
        <taxon>Gammaproteobacteria</taxon>
        <taxon>Enterobacterales</taxon>
        <taxon>Morganellaceae</taxon>
        <taxon>Xenorhabdus</taxon>
    </lineage>
</organism>
<keyword evidence="2 3" id="KW-0663">Pyridoxal phosphate</keyword>
<dbReference type="SUPFAM" id="SSF53383">
    <property type="entry name" value="PLP-dependent transferases"/>
    <property type="match status" value="1"/>
</dbReference>
<sequence length="432" mass="47458">MSKPEKIASAVGVPVPNLRALSASGAVVKLSDGRDYIDLMNGKGNITLGHHHPTVTEAIVASLNNKLGSSTCWSEPFEDLAEIIVADSGISNGQVAFFSSGTEACRAVVQCARKITGKKIIASAGYHGWGDLWSSSSHFLQPNENGIIDFYFIPELLADVLENYHGEVAMVMISPDYVHLKPETLKKIASLAREYGVLFCSDEVKNGYRSVAGSALSQVIGIQADFYTFAKGLCNGQRLSCLVGSSDMMQKTKHMTYTAYFDTVPIVAALATLKYMHREQGYKRLATCGSILANTLCTLITQVELPIKVMGDGPLLQFICATPELDEAFYTACARHRLLLYKFDNQAISLATEAVLTELEIRFKQVFSELAQNFSMQHPIHVPIERQMEAAFNMIDGASDVMPVSIGYKGMQYEQNKRLVWKTHNPNCSTSR</sequence>
<dbReference type="PROSITE" id="PS00600">
    <property type="entry name" value="AA_TRANSFER_CLASS_3"/>
    <property type="match status" value="1"/>
</dbReference>
<dbReference type="InterPro" id="IPR049704">
    <property type="entry name" value="Aminotrans_3_PPA_site"/>
</dbReference>
<comment type="cofactor">
    <cofactor evidence="1">
        <name>pyridoxal 5'-phosphate</name>
        <dbReference type="ChEBI" id="CHEBI:597326"/>
    </cofactor>
</comment>
<dbReference type="Gene3D" id="3.90.1150.10">
    <property type="entry name" value="Aspartate Aminotransferase, domain 1"/>
    <property type="match status" value="1"/>
</dbReference>
<name>A0AAW3YPI3_9GAMM</name>
<keyword evidence="4" id="KW-0032">Aminotransferase</keyword>
<dbReference type="InterPro" id="IPR015421">
    <property type="entry name" value="PyrdxlP-dep_Trfase_major"/>
</dbReference>
<gene>
    <name evidence="4" type="ORF">ID854_03495</name>
</gene>
<dbReference type="Gene3D" id="3.40.640.10">
    <property type="entry name" value="Type I PLP-dependent aspartate aminotransferase-like (Major domain)"/>
    <property type="match status" value="1"/>
</dbReference>
<dbReference type="AlphaFoldDB" id="A0AAW3YPI3"/>
<dbReference type="EMBL" id="JACXBF010000099">
    <property type="protein sequence ID" value="MBD2799541.1"/>
    <property type="molecule type" value="Genomic_DNA"/>
</dbReference>
<comment type="caution">
    <text evidence="4">The sequence shown here is derived from an EMBL/GenBank/DDBJ whole genome shotgun (WGS) entry which is preliminary data.</text>
</comment>
<dbReference type="PANTHER" id="PTHR43713">
    <property type="entry name" value="GLUTAMATE-1-SEMIALDEHYDE 2,1-AMINOMUTASE"/>
    <property type="match status" value="1"/>
</dbReference>
<dbReference type="PANTHER" id="PTHR43713:SF3">
    <property type="entry name" value="GLUTAMATE-1-SEMIALDEHYDE 2,1-AMINOMUTASE 1, CHLOROPLASTIC-RELATED"/>
    <property type="match status" value="1"/>
</dbReference>
<evidence type="ECO:0000256" key="1">
    <source>
        <dbReference type="ARBA" id="ARBA00001933"/>
    </source>
</evidence>
<dbReference type="GO" id="GO:0030170">
    <property type="term" value="F:pyridoxal phosphate binding"/>
    <property type="evidence" value="ECO:0007669"/>
    <property type="project" value="InterPro"/>
</dbReference>
<evidence type="ECO:0000256" key="3">
    <source>
        <dbReference type="RuleBase" id="RU003560"/>
    </source>
</evidence>
<proteinExistence type="inferred from homology"/>
<evidence type="ECO:0000256" key="2">
    <source>
        <dbReference type="ARBA" id="ARBA00022898"/>
    </source>
</evidence>
<dbReference type="Pfam" id="PF00202">
    <property type="entry name" value="Aminotran_3"/>
    <property type="match status" value="2"/>
</dbReference>
<dbReference type="InterPro" id="IPR015422">
    <property type="entry name" value="PyrdxlP-dep_Trfase_small"/>
</dbReference>
<keyword evidence="4" id="KW-0808">Transferase</keyword>